<name>D8LW77_BLAHO</name>
<dbReference type="InParanoid" id="D8LW77"/>
<dbReference type="Proteomes" id="UP000008312">
    <property type="component" value="Unassembled WGS sequence"/>
</dbReference>
<feature type="compositionally biased region" description="Low complexity" evidence="1">
    <location>
        <begin position="175"/>
        <end position="185"/>
    </location>
</feature>
<keyword evidence="3" id="KW-1185">Reference proteome</keyword>
<dbReference type="RefSeq" id="XP_012894114.1">
    <property type="nucleotide sequence ID" value="XM_013038660.1"/>
</dbReference>
<feature type="compositionally biased region" description="Pro residues" evidence="1">
    <location>
        <begin position="205"/>
        <end position="216"/>
    </location>
</feature>
<accession>D8LW77</accession>
<evidence type="ECO:0000313" key="2">
    <source>
        <dbReference type="EMBL" id="CBK20066.2"/>
    </source>
</evidence>
<gene>
    <name evidence="2" type="ORF">GSBLH_T00000450001</name>
</gene>
<organism evidence="2">
    <name type="scientific">Blastocystis hominis</name>
    <dbReference type="NCBI Taxonomy" id="12968"/>
    <lineage>
        <taxon>Eukaryota</taxon>
        <taxon>Sar</taxon>
        <taxon>Stramenopiles</taxon>
        <taxon>Bigyra</taxon>
        <taxon>Opalozoa</taxon>
        <taxon>Opalinata</taxon>
        <taxon>Blastocystidae</taxon>
        <taxon>Blastocystis</taxon>
    </lineage>
</organism>
<evidence type="ECO:0000313" key="3">
    <source>
        <dbReference type="Proteomes" id="UP000008312"/>
    </source>
</evidence>
<feature type="region of interest" description="Disordered" evidence="1">
    <location>
        <begin position="160"/>
        <end position="268"/>
    </location>
</feature>
<dbReference type="EMBL" id="FN668638">
    <property type="protein sequence ID" value="CBK20066.2"/>
    <property type="molecule type" value="Genomic_DNA"/>
</dbReference>
<protein>
    <submittedName>
        <fullName evidence="2">Uncharacterized protein</fullName>
    </submittedName>
</protein>
<reference evidence="2" key="1">
    <citation type="submission" date="2010-02" db="EMBL/GenBank/DDBJ databases">
        <title>Sequencing and annotation of the Blastocystis hominis genome.</title>
        <authorList>
            <person name="Wincker P."/>
        </authorList>
    </citation>
    <scope>NUCLEOTIDE SEQUENCE</scope>
    <source>
        <strain evidence="2">Singapore isolate B</strain>
    </source>
</reference>
<sequence>MLNFSSVHLSTTPLNLITTSTYDLSFQGLFRGASDRTVLYKHSSYRGTTQKTTKIILKPKKSYRVLYQGNNPLVKDLIAIKKYYLHYDAQHSKDKQHKCLVTCFVTDDGTIDIKFFWDDTKEPIRYDVFDVSESEASIIQQQNQASTRLYEIFDSDGVSLSHSPRLHDSSPPSPSSRSPRSHFLSTIPETGSDFLNPGSSQMSIPLPPPPSPPSPSSFPTGFDFAPSTPFDFDAHPVPDFDADADLDADGLLPPELPPVPASDGAPEDSIFRSGPVSFSLSSSSLRMSDIQDVAGVAAFDPSSVPRQNNAHHFHIQPMNPASEVLQAPKIPEIPAVPEVPEVPEIPEIPEIPAIPEVPKAPEIPRIPEIPPQPRFDFSGTANSLEGSQGEVRSFGTIPLFDTVEEYCAVINRLKSQVRKLLDGRCMLKQADFSRPLAEINRWLMSPKKQISDAEKMLVSVNSILSQLEKY</sequence>
<evidence type="ECO:0000256" key="1">
    <source>
        <dbReference type="SAM" id="MobiDB-lite"/>
    </source>
</evidence>
<dbReference type="GeneID" id="24917759"/>
<dbReference type="AlphaFoldDB" id="D8LW77"/>
<proteinExistence type="predicted"/>